<evidence type="ECO:0000256" key="1">
    <source>
        <dbReference type="SAM" id="Phobius"/>
    </source>
</evidence>
<keyword evidence="1" id="KW-0812">Transmembrane</keyword>
<feature type="transmembrane region" description="Helical" evidence="1">
    <location>
        <begin position="84"/>
        <end position="105"/>
    </location>
</feature>
<keyword evidence="4" id="KW-1185">Reference proteome</keyword>
<evidence type="ECO:0000313" key="4">
    <source>
        <dbReference type="Proteomes" id="UP001212997"/>
    </source>
</evidence>
<feature type="transmembrane region" description="Helical" evidence="1">
    <location>
        <begin position="42"/>
        <end position="69"/>
    </location>
</feature>
<keyword evidence="1" id="KW-0472">Membrane</keyword>
<feature type="domain" description="DUF6534" evidence="2">
    <location>
        <begin position="129"/>
        <end position="215"/>
    </location>
</feature>
<dbReference type="PANTHER" id="PTHR40465">
    <property type="entry name" value="CHROMOSOME 1, WHOLE GENOME SHOTGUN SEQUENCE"/>
    <property type="match status" value="1"/>
</dbReference>
<dbReference type="Proteomes" id="UP001212997">
    <property type="component" value="Unassembled WGS sequence"/>
</dbReference>
<protein>
    <recommendedName>
        <fullName evidence="2">DUF6534 domain-containing protein</fullName>
    </recommendedName>
</protein>
<evidence type="ECO:0000259" key="2">
    <source>
        <dbReference type="Pfam" id="PF20152"/>
    </source>
</evidence>
<evidence type="ECO:0000313" key="3">
    <source>
        <dbReference type="EMBL" id="KAJ3489762.1"/>
    </source>
</evidence>
<dbReference type="AlphaFoldDB" id="A0AAD5VF30"/>
<accession>A0AAD5VF30</accession>
<dbReference type="PANTHER" id="PTHR40465:SF1">
    <property type="entry name" value="DUF6534 DOMAIN-CONTAINING PROTEIN"/>
    <property type="match status" value="1"/>
</dbReference>
<name>A0AAD5VF30_9APHY</name>
<feature type="transmembrane region" description="Helical" evidence="1">
    <location>
        <begin position="6"/>
        <end position="30"/>
    </location>
</feature>
<sequence length="283" mass="31211">MKTDNTLGAIFIGVFASTYLSGALTLQVILYFREYAASDSNLIRIGVLCLWILDTTHLVMAAVATWIYMASHWRLEGAHSVDYIPWQIAVTVALTALITFLVQWVRLKSFSGFVEHYGWVFTLGLSLATMGDVVITISLLVVLRVNRLRCTPSTALVLDAVALYTVQTGTVTSVTTAISLICWVTMPHNFIFMGLHFTISKLYCNSVLANLNTRQALRDRQTVTVARPLMNSGEINFALELIPRGVPPTSGLSSIETPEVCLSKSLSSNDNLRCSIRNARSET</sequence>
<organism evidence="3 4">
    <name type="scientific">Meripilus lineatus</name>
    <dbReference type="NCBI Taxonomy" id="2056292"/>
    <lineage>
        <taxon>Eukaryota</taxon>
        <taxon>Fungi</taxon>
        <taxon>Dikarya</taxon>
        <taxon>Basidiomycota</taxon>
        <taxon>Agaricomycotina</taxon>
        <taxon>Agaricomycetes</taxon>
        <taxon>Polyporales</taxon>
        <taxon>Meripilaceae</taxon>
        <taxon>Meripilus</taxon>
    </lineage>
</organism>
<dbReference type="InterPro" id="IPR045339">
    <property type="entry name" value="DUF6534"/>
</dbReference>
<keyword evidence="1" id="KW-1133">Transmembrane helix</keyword>
<feature type="transmembrane region" description="Helical" evidence="1">
    <location>
        <begin position="117"/>
        <end position="141"/>
    </location>
</feature>
<dbReference type="Pfam" id="PF20152">
    <property type="entry name" value="DUF6534"/>
    <property type="match status" value="1"/>
</dbReference>
<reference evidence="3" key="1">
    <citation type="submission" date="2022-07" db="EMBL/GenBank/DDBJ databases">
        <title>Genome Sequence of Physisporinus lineatus.</title>
        <authorList>
            <person name="Buettner E."/>
        </authorList>
    </citation>
    <scope>NUCLEOTIDE SEQUENCE</scope>
    <source>
        <strain evidence="3">VT162</strain>
    </source>
</reference>
<comment type="caution">
    <text evidence="3">The sequence shown here is derived from an EMBL/GenBank/DDBJ whole genome shotgun (WGS) entry which is preliminary data.</text>
</comment>
<gene>
    <name evidence="3" type="ORF">NLI96_g1913</name>
</gene>
<feature type="transmembrane region" description="Helical" evidence="1">
    <location>
        <begin position="161"/>
        <end position="184"/>
    </location>
</feature>
<proteinExistence type="predicted"/>
<dbReference type="EMBL" id="JANAWD010000039">
    <property type="protein sequence ID" value="KAJ3489762.1"/>
    <property type="molecule type" value="Genomic_DNA"/>
</dbReference>